<dbReference type="RefSeq" id="WP_377313956.1">
    <property type="nucleotide sequence ID" value="NZ_JBHUIY010000002.1"/>
</dbReference>
<reference evidence="2" key="1">
    <citation type="journal article" date="2019" name="Int. J. Syst. Evol. Microbiol.">
        <title>The Global Catalogue of Microorganisms (GCM) 10K type strain sequencing project: providing services to taxonomists for standard genome sequencing and annotation.</title>
        <authorList>
            <consortium name="The Broad Institute Genomics Platform"/>
            <consortium name="The Broad Institute Genome Sequencing Center for Infectious Disease"/>
            <person name="Wu L."/>
            <person name="Ma J."/>
        </authorList>
    </citation>
    <scope>NUCLEOTIDE SEQUENCE [LARGE SCALE GENOMIC DNA]</scope>
    <source>
        <strain evidence="2">KCTC 15012</strain>
    </source>
</reference>
<name>A0ABW5C8N6_9PROT</name>
<evidence type="ECO:0000313" key="1">
    <source>
        <dbReference type="EMBL" id="MFD2232551.1"/>
    </source>
</evidence>
<dbReference type="Proteomes" id="UP001597296">
    <property type="component" value="Unassembled WGS sequence"/>
</dbReference>
<proteinExistence type="predicted"/>
<comment type="caution">
    <text evidence="1">The sequence shown here is derived from an EMBL/GenBank/DDBJ whole genome shotgun (WGS) entry which is preliminary data.</text>
</comment>
<protein>
    <submittedName>
        <fullName evidence="1">Uncharacterized protein</fullName>
    </submittedName>
</protein>
<organism evidence="1 2">
    <name type="scientific">Phaeospirillum tilakii</name>
    <dbReference type="NCBI Taxonomy" id="741673"/>
    <lineage>
        <taxon>Bacteria</taxon>
        <taxon>Pseudomonadati</taxon>
        <taxon>Pseudomonadota</taxon>
        <taxon>Alphaproteobacteria</taxon>
        <taxon>Rhodospirillales</taxon>
        <taxon>Rhodospirillaceae</taxon>
        <taxon>Phaeospirillum</taxon>
    </lineage>
</organism>
<accession>A0ABW5C8N6</accession>
<gene>
    <name evidence="1" type="ORF">ACFSNB_01905</name>
</gene>
<evidence type="ECO:0000313" key="2">
    <source>
        <dbReference type="Proteomes" id="UP001597296"/>
    </source>
</evidence>
<keyword evidence="2" id="KW-1185">Reference proteome</keyword>
<sequence length="156" mass="16993">MTRPAFDQAGLAALLADPATVKVLAVPGPGDLPRLVPVPALQEGDQERLVLPERHESAESQRGLLRALWYDRPVALLLTHPDGRALELRARPLQAHVTGPLFLRHYQELRGREGDVGLSAVWEIAVEAGFDQSLAARDAAEAARHPGFTHLDRIAV</sequence>
<dbReference type="EMBL" id="JBHUIY010000002">
    <property type="protein sequence ID" value="MFD2232551.1"/>
    <property type="molecule type" value="Genomic_DNA"/>
</dbReference>